<protein>
    <submittedName>
        <fullName evidence="1">Uncharacterized protein</fullName>
    </submittedName>
</protein>
<dbReference type="RefSeq" id="WP_336131457.1">
    <property type="nucleotide sequence ID" value="NZ_JBANDL010000002.1"/>
</dbReference>
<accession>A0ABU8D0P5</accession>
<comment type="caution">
    <text evidence="1">The sequence shown here is derived from an EMBL/GenBank/DDBJ whole genome shotgun (WGS) entry which is preliminary data.</text>
</comment>
<evidence type="ECO:0000313" key="1">
    <source>
        <dbReference type="EMBL" id="MEI2454556.1"/>
    </source>
</evidence>
<sequence length="126" mass="13481">MSEEPVFELQRLIGPELVQQSLLLRLLTKAGMFDVDGPRNTMYLPISRELAIKLGVSPYAETPLSSYTDGLMAQLAKIEATDDWQAALAGDGAAAQRVSEQVNGLSDVLKVAITNGDLYLAATADG</sequence>
<gene>
    <name evidence="1" type="ORF">V2J18_07670</name>
</gene>
<organism evidence="1 2">
    <name type="scientific">Lysobacter firmicutimachus</name>
    <dbReference type="NCBI Taxonomy" id="1792846"/>
    <lineage>
        <taxon>Bacteria</taxon>
        <taxon>Pseudomonadati</taxon>
        <taxon>Pseudomonadota</taxon>
        <taxon>Gammaproteobacteria</taxon>
        <taxon>Lysobacterales</taxon>
        <taxon>Lysobacteraceae</taxon>
        <taxon>Lysobacter</taxon>
    </lineage>
</organism>
<evidence type="ECO:0000313" key="2">
    <source>
        <dbReference type="Proteomes" id="UP001387215"/>
    </source>
</evidence>
<dbReference type="EMBL" id="JBANDL010000002">
    <property type="protein sequence ID" value="MEI2454556.1"/>
    <property type="molecule type" value="Genomic_DNA"/>
</dbReference>
<reference evidence="1 2" key="1">
    <citation type="submission" date="2024-02" db="EMBL/GenBank/DDBJ databases">
        <title>Lysobacter Genome Sequencing and Mining.</title>
        <authorList>
            <person name="Bierman J."/>
            <person name="Walker M.C."/>
        </authorList>
    </citation>
    <scope>NUCLEOTIDE SEQUENCE [LARGE SCALE GENOMIC DNA]</scope>
    <source>
        <strain evidence="1 2">PB6250</strain>
    </source>
</reference>
<proteinExistence type="predicted"/>
<name>A0ABU8D0P5_9GAMM</name>
<keyword evidence="2" id="KW-1185">Reference proteome</keyword>
<dbReference type="Proteomes" id="UP001387215">
    <property type="component" value="Unassembled WGS sequence"/>
</dbReference>